<name>A0AAV7UQT2_PLEWA</name>
<comment type="caution">
    <text evidence="1">The sequence shown here is derived from an EMBL/GenBank/DDBJ whole genome shotgun (WGS) entry which is preliminary data.</text>
</comment>
<dbReference type="Proteomes" id="UP001066276">
    <property type="component" value="Chromosome 3_1"/>
</dbReference>
<gene>
    <name evidence="1" type="ORF">NDU88_006842</name>
</gene>
<evidence type="ECO:0000313" key="1">
    <source>
        <dbReference type="EMBL" id="KAJ1190103.1"/>
    </source>
</evidence>
<organism evidence="1 2">
    <name type="scientific">Pleurodeles waltl</name>
    <name type="common">Iberian ribbed newt</name>
    <dbReference type="NCBI Taxonomy" id="8319"/>
    <lineage>
        <taxon>Eukaryota</taxon>
        <taxon>Metazoa</taxon>
        <taxon>Chordata</taxon>
        <taxon>Craniata</taxon>
        <taxon>Vertebrata</taxon>
        <taxon>Euteleostomi</taxon>
        <taxon>Amphibia</taxon>
        <taxon>Batrachia</taxon>
        <taxon>Caudata</taxon>
        <taxon>Salamandroidea</taxon>
        <taxon>Salamandridae</taxon>
        <taxon>Pleurodelinae</taxon>
        <taxon>Pleurodeles</taxon>
    </lineage>
</organism>
<evidence type="ECO:0000313" key="2">
    <source>
        <dbReference type="Proteomes" id="UP001066276"/>
    </source>
</evidence>
<accession>A0AAV7UQT2</accession>
<reference evidence="1" key="1">
    <citation type="journal article" date="2022" name="bioRxiv">
        <title>Sequencing and chromosome-scale assembly of the giantPleurodeles waltlgenome.</title>
        <authorList>
            <person name="Brown T."/>
            <person name="Elewa A."/>
            <person name="Iarovenko S."/>
            <person name="Subramanian E."/>
            <person name="Araus A.J."/>
            <person name="Petzold A."/>
            <person name="Susuki M."/>
            <person name="Suzuki K.-i.T."/>
            <person name="Hayashi T."/>
            <person name="Toyoda A."/>
            <person name="Oliveira C."/>
            <person name="Osipova E."/>
            <person name="Leigh N.D."/>
            <person name="Simon A."/>
            <person name="Yun M.H."/>
        </authorList>
    </citation>
    <scope>NUCLEOTIDE SEQUENCE</scope>
    <source>
        <strain evidence="1">20211129_DDA</strain>
        <tissue evidence="1">Liver</tissue>
    </source>
</reference>
<sequence length="149" mass="17243">MRRAAYIWSNRGADAYDQPEELYAYGQPEELYAYGQPEELHAYGQAGDLHPYGHPEELHAYCQLEELHTYSQPEEMHASLARRSLALAWKSQLGPVFEALTRDVSAWARAEECILRKEEAQGLRKRPKAGLWVEILERCEHLDQTDLEE</sequence>
<keyword evidence="2" id="KW-1185">Reference proteome</keyword>
<dbReference type="AlphaFoldDB" id="A0AAV7UQT2"/>
<proteinExistence type="predicted"/>
<dbReference type="EMBL" id="JANPWB010000005">
    <property type="protein sequence ID" value="KAJ1190103.1"/>
    <property type="molecule type" value="Genomic_DNA"/>
</dbReference>
<protein>
    <submittedName>
        <fullName evidence="1">Uncharacterized protein</fullName>
    </submittedName>
</protein>